<keyword evidence="3 7" id="KW-0479">Metal-binding</keyword>
<evidence type="ECO:0000256" key="6">
    <source>
        <dbReference type="ARBA" id="ARBA00023033"/>
    </source>
</evidence>
<name>A0A7I7XKI2_9MYCO</name>
<evidence type="ECO:0000256" key="5">
    <source>
        <dbReference type="ARBA" id="ARBA00023004"/>
    </source>
</evidence>
<dbReference type="GO" id="GO:0016705">
    <property type="term" value="F:oxidoreductase activity, acting on paired donors, with incorporation or reduction of molecular oxygen"/>
    <property type="evidence" value="ECO:0007669"/>
    <property type="project" value="InterPro"/>
</dbReference>
<dbReference type="PROSITE" id="PS00086">
    <property type="entry name" value="CYTOCHROME_P450"/>
    <property type="match status" value="1"/>
</dbReference>
<dbReference type="GO" id="GO:0020037">
    <property type="term" value="F:heme binding"/>
    <property type="evidence" value="ECO:0007669"/>
    <property type="project" value="InterPro"/>
</dbReference>
<dbReference type="Pfam" id="PF00067">
    <property type="entry name" value="p450"/>
    <property type="match status" value="1"/>
</dbReference>
<dbReference type="RefSeq" id="WP_163740309.1">
    <property type="nucleotide sequence ID" value="NZ_AP022610.1"/>
</dbReference>
<organism evidence="8 9">
    <name type="scientific">Mycolicibacterium madagascariense</name>
    <dbReference type="NCBI Taxonomy" id="212765"/>
    <lineage>
        <taxon>Bacteria</taxon>
        <taxon>Bacillati</taxon>
        <taxon>Actinomycetota</taxon>
        <taxon>Actinomycetes</taxon>
        <taxon>Mycobacteriales</taxon>
        <taxon>Mycobacteriaceae</taxon>
        <taxon>Mycolicibacterium</taxon>
    </lineage>
</organism>
<dbReference type="InterPro" id="IPR002397">
    <property type="entry name" value="Cyt_P450_B"/>
</dbReference>
<dbReference type="InterPro" id="IPR017972">
    <property type="entry name" value="Cyt_P450_CS"/>
</dbReference>
<dbReference type="GO" id="GO:0005506">
    <property type="term" value="F:iron ion binding"/>
    <property type="evidence" value="ECO:0007669"/>
    <property type="project" value="InterPro"/>
</dbReference>
<reference evidence="8 9" key="1">
    <citation type="journal article" date="2019" name="Emerg. Microbes Infect.">
        <title>Comprehensive subspecies identification of 175 nontuberculous mycobacteria species based on 7547 genomic profiles.</title>
        <authorList>
            <person name="Matsumoto Y."/>
            <person name="Kinjo T."/>
            <person name="Motooka D."/>
            <person name="Nabeya D."/>
            <person name="Jung N."/>
            <person name="Uechi K."/>
            <person name="Horii T."/>
            <person name="Iida T."/>
            <person name="Fujita J."/>
            <person name="Nakamura S."/>
        </authorList>
    </citation>
    <scope>NUCLEOTIDE SEQUENCE [LARGE SCALE GENOMIC DNA]</scope>
    <source>
        <strain evidence="8 9">JCM 13574</strain>
    </source>
</reference>
<dbReference type="KEGG" id="mmag:MMAD_39080"/>
<dbReference type="PANTHER" id="PTHR46696:SF6">
    <property type="entry name" value="P450, PUTATIVE (EUROFUNG)-RELATED"/>
    <property type="match status" value="1"/>
</dbReference>
<evidence type="ECO:0000256" key="2">
    <source>
        <dbReference type="ARBA" id="ARBA00022617"/>
    </source>
</evidence>
<evidence type="ECO:0000313" key="9">
    <source>
        <dbReference type="Proteomes" id="UP000466517"/>
    </source>
</evidence>
<dbReference type="SUPFAM" id="SSF48264">
    <property type="entry name" value="Cytochrome P450"/>
    <property type="match status" value="1"/>
</dbReference>
<dbReference type="GO" id="GO:0004497">
    <property type="term" value="F:monooxygenase activity"/>
    <property type="evidence" value="ECO:0007669"/>
    <property type="project" value="UniProtKB-KW"/>
</dbReference>
<dbReference type="Proteomes" id="UP000466517">
    <property type="component" value="Chromosome"/>
</dbReference>
<dbReference type="InterPro" id="IPR001128">
    <property type="entry name" value="Cyt_P450"/>
</dbReference>
<protein>
    <submittedName>
        <fullName evidence="8">Cytochrome P450</fullName>
    </submittedName>
</protein>
<evidence type="ECO:0000256" key="3">
    <source>
        <dbReference type="ARBA" id="ARBA00022723"/>
    </source>
</evidence>
<accession>A0A7I7XKI2</accession>
<evidence type="ECO:0000256" key="1">
    <source>
        <dbReference type="ARBA" id="ARBA00010617"/>
    </source>
</evidence>
<evidence type="ECO:0000256" key="7">
    <source>
        <dbReference type="RuleBase" id="RU000461"/>
    </source>
</evidence>
<dbReference type="PANTHER" id="PTHR46696">
    <property type="entry name" value="P450, PUTATIVE (EUROFUNG)-RELATED"/>
    <property type="match status" value="1"/>
</dbReference>
<keyword evidence="6 7" id="KW-0503">Monooxygenase</keyword>
<dbReference type="EMBL" id="AP022610">
    <property type="protein sequence ID" value="BBZ29613.1"/>
    <property type="molecule type" value="Genomic_DNA"/>
</dbReference>
<dbReference type="PRINTS" id="PR00359">
    <property type="entry name" value="BP450"/>
</dbReference>
<dbReference type="AlphaFoldDB" id="A0A7I7XKI2"/>
<comment type="similarity">
    <text evidence="1 7">Belongs to the cytochrome P450 family.</text>
</comment>
<dbReference type="InterPro" id="IPR036396">
    <property type="entry name" value="Cyt_P450_sf"/>
</dbReference>
<keyword evidence="2 7" id="KW-0349">Heme</keyword>
<dbReference type="Gene3D" id="1.10.630.10">
    <property type="entry name" value="Cytochrome P450"/>
    <property type="match status" value="1"/>
</dbReference>
<keyword evidence="5 7" id="KW-0408">Iron</keyword>
<evidence type="ECO:0000313" key="8">
    <source>
        <dbReference type="EMBL" id="BBZ29613.1"/>
    </source>
</evidence>
<gene>
    <name evidence="8" type="ORF">MMAD_39080</name>
</gene>
<evidence type="ECO:0000256" key="4">
    <source>
        <dbReference type="ARBA" id="ARBA00023002"/>
    </source>
</evidence>
<keyword evidence="4 7" id="KW-0560">Oxidoreductase</keyword>
<proteinExistence type="inferred from homology"/>
<keyword evidence="9" id="KW-1185">Reference proteome</keyword>
<sequence>MTISPKALGDTAVTIDDVTDDERKKNVFHFDRHTPEYREQFGAITAEMQAKCPVAWSDTYDGHWVAADSKHVFELARCPVVSNHHDLSGETPFKGITIPKAQRATVVRGGILEMDEPEHSTYRGALNPYLSPAAIKRWQPFVDEVVRASLDDRIETGHIDFVDDLANIVPAVLTLAMMGIELKKWPVYSEPAHLSVSTPEHSPDAPRVAEMSRQMGIDMLTTMFAMKENPRPGLIDALLKLRIDGEPAPDLEIVGNLGLIIGGGFDTTTALTAHSLEWLSEHPDQRALLSRERDSLLNPATEEFLRFFTPAPGDGRTFAEDVEVEGHRFKQGERLWISWAMANRDPSVFEDPNEIILDRKGNRHFSFGIGVHRCVGSNVARTVFKAMLTAVLDRMPDYVCDPAGTEHYETIGVIQGMKHLPADFTPGKRLGPGLDETLEKLQVVIDEQQSARPITEHKDPVVIDW</sequence>